<evidence type="ECO:0000313" key="2">
    <source>
        <dbReference type="EMBL" id="MFC7151338.1"/>
    </source>
</evidence>
<organism evidence="2 3">
    <name type="scientific">Cohnella cellulosilytica</name>
    <dbReference type="NCBI Taxonomy" id="986710"/>
    <lineage>
        <taxon>Bacteria</taxon>
        <taxon>Bacillati</taxon>
        <taxon>Bacillota</taxon>
        <taxon>Bacilli</taxon>
        <taxon>Bacillales</taxon>
        <taxon>Paenibacillaceae</taxon>
        <taxon>Cohnella</taxon>
    </lineage>
</organism>
<feature type="transmembrane region" description="Helical" evidence="1">
    <location>
        <begin position="119"/>
        <end position="139"/>
    </location>
</feature>
<dbReference type="RefSeq" id="WP_378047878.1">
    <property type="nucleotide sequence ID" value="NZ_JBHMDN010000015.1"/>
</dbReference>
<keyword evidence="1" id="KW-0472">Membrane</keyword>
<reference evidence="3" key="1">
    <citation type="journal article" date="2019" name="Int. J. Syst. Evol. Microbiol.">
        <title>The Global Catalogue of Microorganisms (GCM) 10K type strain sequencing project: providing services to taxonomists for standard genome sequencing and annotation.</title>
        <authorList>
            <consortium name="The Broad Institute Genomics Platform"/>
            <consortium name="The Broad Institute Genome Sequencing Center for Infectious Disease"/>
            <person name="Wu L."/>
            <person name="Ma J."/>
        </authorList>
    </citation>
    <scope>NUCLEOTIDE SEQUENCE [LARGE SCALE GENOMIC DNA]</scope>
    <source>
        <strain evidence="3">KCTC 12907</strain>
    </source>
</reference>
<proteinExistence type="predicted"/>
<dbReference type="EMBL" id="JBHTAI010000015">
    <property type="protein sequence ID" value="MFC7151338.1"/>
    <property type="molecule type" value="Genomic_DNA"/>
</dbReference>
<keyword evidence="3" id="KW-1185">Reference proteome</keyword>
<feature type="transmembrane region" description="Helical" evidence="1">
    <location>
        <begin position="36"/>
        <end position="52"/>
    </location>
</feature>
<evidence type="ECO:0000313" key="3">
    <source>
        <dbReference type="Proteomes" id="UP001596378"/>
    </source>
</evidence>
<dbReference type="PANTHER" id="PTHR34300:SF2">
    <property type="entry name" value="QUEUOSINE PRECURSOR TRANSPORTER-RELATED"/>
    <property type="match status" value="1"/>
</dbReference>
<comment type="caution">
    <text evidence="2">The sequence shown here is derived from an EMBL/GenBank/DDBJ whole genome shotgun (WGS) entry which is preliminary data.</text>
</comment>
<dbReference type="PANTHER" id="PTHR34300">
    <property type="entry name" value="QUEUOSINE PRECURSOR TRANSPORTER-RELATED"/>
    <property type="match status" value="1"/>
</dbReference>
<evidence type="ECO:0000256" key="1">
    <source>
        <dbReference type="SAM" id="Phobius"/>
    </source>
</evidence>
<sequence length="185" mass="19774">MKRGYGVKVSLIALYLLAIVAANVVTAAYAPVRLGYLIIPAGSFLIGATFIFRDLVQNVIGRRNTYIVIVTAMAISALSSFLLDDTLWIVGASALTFLFSETADTEIYTRLKLPMSLRVMYSGIVGGAVDSVVFVVVGLSPLGAGFLPWSLVGYAVAGQIFVKIGMQLLGAIVIQLLPRTRRTAV</sequence>
<protein>
    <submittedName>
        <fullName evidence="2">VUT family protein</fullName>
    </submittedName>
</protein>
<feature type="transmembrane region" description="Helical" evidence="1">
    <location>
        <begin position="64"/>
        <end position="82"/>
    </location>
</feature>
<dbReference type="InterPro" id="IPR003744">
    <property type="entry name" value="YhhQ"/>
</dbReference>
<name>A0ABW2FE08_9BACL</name>
<keyword evidence="1" id="KW-1133">Transmembrane helix</keyword>
<dbReference type="Proteomes" id="UP001596378">
    <property type="component" value="Unassembled WGS sequence"/>
</dbReference>
<gene>
    <name evidence="2" type="ORF">ACFQMJ_22605</name>
</gene>
<feature type="transmembrane region" description="Helical" evidence="1">
    <location>
        <begin position="151"/>
        <end position="177"/>
    </location>
</feature>
<dbReference type="Pfam" id="PF02592">
    <property type="entry name" value="Vut_1"/>
    <property type="match status" value="1"/>
</dbReference>
<accession>A0ABW2FE08</accession>
<feature type="transmembrane region" description="Helical" evidence="1">
    <location>
        <begin position="88"/>
        <end position="107"/>
    </location>
</feature>
<feature type="transmembrane region" description="Helical" evidence="1">
    <location>
        <begin position="12"/>
        <end position="30"/>
    </location>
</feature>
<keyword evidence="1" id="KW-0812">Transmembrane</keyword>